<dbReference type="GO" id="GO:0046872">
    <property type="term" value="F:metal ion binding"/>
    <property type="evidence" value="ECO:0007669"/>
    <property type="project" value="UniProtKB-KW"/>
</dbReference>
<evidence type="ECO:0000313" key="7">
    <source>
        <dbReference type="Proteomes" id="UP000625976"/>
    </source>
</evidence>
<evidence type="ECO:0000256" key="1">
    <source>
        <dbReference type="ARBA" id="ARBA00022714"/>
    </source>
</evidence>
<proteinExistence type="predicted"/>
<organism evidence="6 7">
    <name type="scientific">Bizionia arctica</name>
    <dbReference type="NCBI Taxonomy" id="1495645"/>
    <lineage>
        <taxon>Bacteria</taxon>
        <taxon>Pseudomonadati</taxon>
        <taxon>Bacteroidota</taxon>
        <taxon>Flavobacteriia</taxon>
        <taxon>Flavobacteriales</taxon>
        <taxon>Flavobacteriaceae</taxon>
        <taxon>Bizionia</taxon>
    </lineage>
</organism>
<evidence type="ECO:0000256" key="3">
    <source>
        <dbReference type="ARBA" id="ARBA00023004"/>
    </source>
</evidence>
<dbReference type="SMART" id="SM00704">
    <property type="entry name" value="ZnF_CDGSH"/>
    <property type="match status" value="1"/>
</dbReference>
<comment type="caution">
    <text evidence="6">The sequence shown here is derived from an EMBL/GenBank/DDBJ whole genome shotgun (WGS) entry which is preliminary data.</text>
</comment>
<keyword evidence="7" id="KW-1185">Reference proteome</keyword>
<evidence type="ECO:0000259" key="5">
    <source>
        <dbReference type="SMART" id="SM00704"/>
    </source>
</evidence>
<keyword evidence="3" id="KW-0408">Iron</keyword>
<protein>
    <recommendedName>
        <fullName evidence="5">Iron-binding zinc finger CDGSH type domain-containing protein</fullName>
    </recommendedName>
</protein>
<dbReference type="InterPro" id="IPR018967">
    <property type="entry name" value="FeS-contain_CDGSH-typ"/>
</dbReference>
<dbReference type="EMBL" id="BMFQ01000002">
    <property type="protein sequence ID" value="GGG46560.1"/>
    <property type="molecule type" value="Genomic_DNA"/>
</dbReference>
<gene>
    <name evidence="6" type="ORF">GCM10010976_17550</name>
</gene>
<dbReference type="Proteomes" id="UP000625976">
    <property type="component" value="Unassembled WGS sequence"/>
</dbReference>
<dbReference type="AlphaFoldDB" id="A0A917GI06"/>
<name>A0A917GI06_9FLAO</name>
<evidence type="ECO:0000256" key="2">
    <source>
        <dbReference type="ARBA" id="ARBA00022723"/>
    </source>
</evidence>
<dbReference type="GO" id="GO:0051537">
    <property type="term" value="F:2 iron, 2 sulfur cluster binding"/>
    <property type="evidence" value="ECO:0007669"/>
    <property type="project" value="UniProtKB-KW"/>
</dbReference>
<sequence length="88" mass="9857">MHIFTNQIKENNIMSKTKLTINSNGSVKVEGDFEIVDSQGNEYNLQGRTVLGICRCGLSSNKPFCDGSHRNHFEHDATAFDLPPMKTK</sequence>
<dbReference type="GO" id="GO:0005737">
    <property type="term" value="C:cytoplasm"/>
    <property type="evidence" value="ECO:0007669"/>
    <property type="project" value="UniProtKB-ARBA"/>
</dbReference>
<accession>A0A917GI06</accession>
<keyword evidence="4" id="KW-0411">Iron-sulfur</keyword>
<keyword evidence="2" id="KW-0479">Metal-binding</keyword>
<feature type="domain" description="Iron-binding zinc finger CDGSH type" evidence="5">
    <location>
        <begin position="34"/>
        <end position="75"/>
    </location>
</feature>
<evidence type="ECO:0000256" key="4">
    <source>
        <dbReference type="ARBA" id="ARBA00023014"/>
    </source>
</evidence>
<dbReference type="Pfam" id="PF09360">
    <property type="entry name" value="zf-CDGSH"/>
    <property type="match status" value="1"/>
</dbReference>
<reference evidence="6" key="1">
    <citation type="journal article" date="2014" name="Int. J. Syst. Evol. Microbiol.">
        <title>Complete genome sequence of Corynebacterium casei LMG S-19264T (=DSM 44701T), isolated from a smear-ripened cheese.</title>
        <authorList>
            <consortium name="US DOE Joint Genome Institute (JGI-PGF)"/>
            <person name="Walter F."/>
            <person name="Albersmeier A."/>
            <person name="Kalinowski J."/>
            <person name="Ruckert C."/>
        </authorList>
    </citation>
    <scope>NUCLEOTIDE SEQUENCE</scope>
    <source>
        <strain evidence="6">CGMCC 1.12751</strain>
    </source>
</reference>
<dbReference type="Gene3D" id="3.40.5.90">
    <property type="entry name" value="CDGSH iron-sulfur domain, mitoNEET-type"/>
    <property type="match status" value="1"/>
</dbReference>
<evidence type="ECO:0000313" key="6">
    <source>
        <dbReference type="EMBL" id="GGG46560.1"/>
    </source>
</evidence>
<reference evidence="6" key="2">
    <citation type="submission" date="2020-09" db="EMBL/GenBank/DDBJ databases">
        <authorList>
            <person name="Sun Q."/>
            <person name="Zhou Y."/>
        </authorList>
    </citation>
    <scope>NUCLEOTIDE SEQUENCE</scope>
    <source>
        <strain evidence="6">CGMCC 1.12751</strain>
    </source>
</reference>
<keyword evidence="1" id="KW-0001">2Fe-2S</keyword>
<dbReference type="InterPro" id="IPR042216">
    <property type="entry name" value="MitoNEET_CISD"/>
</dbReference>